<dbReference type="PROSITE" id="PS51450">
    <property type="entry name" value="LRR"/>
    <property type="match status" value="5"/>
</dbReference>
<dbReference type="SUPFAM" id="SSF52058">
    <property type="entry name" value="L domain-like"/>
    <property type="match status" value="1"/>
</dbReference>
<dbReference type="AlphaFoldDB" id="A0AA86TUL5"/>
<name>A0AA86TUL5_9EUKA</name>
<keyword evidence="1" id="KW-0433">Leucine-rich repeat</keyword>
<dbReference type="SMART" id="SM00365">
    <property type="entry name" value="LRR_SD22"/>
    <property type="match status" value="9"/>
</dbReference>
<organism evidence="3">
    <name type="scientific">Hexamita inflata</name>
    <dbReference type="NCBI Taxonomy" id="28002"/>
    <lineage>
        <taxon>Eukaryota</taxon>
        <taxon>Metamonada</taxon>
        <taxon>Diplomonadida</taxon>
        <taxon>Hexamitidae</taxon>
        <taxon>Hexamitinae</taxon>
        <taxon>Hexamita</taxon>
    </lineage>
</organism>
<dbReference type="Pfam" id="PF12799">
    <property type="entry name" value="LRR_4"/>
    <property type="match status" value="2"/>
</dbReference>
<dbReference type="EMBL" id="CAXDID020000383">
    <property type="protein sequence ID" value="CAL6085100.1"/>
    <property type="molecule type" value="Genomic_DNA"/>
</dbReference>
<dbReference type="InterPro" id="IPR003591">
    <property type="entry name" value="Leu-rich_rpt_typical-subtyp"/>
</dbReference>
<evidence type="ECO:0000313" key="5">
    <source>
        <dbReference type="Proteomes" id="UP001642409"/>
    </source>
</evidence>
<comment type="caution">
    <text evidence="3">The sequence shown here is derived from an EMBL/GenBank/DDBJ whole genome shotgun (WGS) entry which is preliminary data.</text>
</comment>
<dbReference type="Pfam" id="PF00560">
    <property type="entry name" value="LRR_1"/>
    <property type="match status" value="1"/>
</dbReference>
<dbReference type="Proteomes" id="UP001642409">
    <property type="component" value="Unassembled WGS sequence"/>
</dbReference>
<dbReference type="InterPro" id="IPR025875">
    <property type="entry name" value="Leu-rich_rpt_4"/>
</dbReference>
<sequence length="437" mass="50562">MAVVESLIQRYQSQIRDNQLQIVNDVDVTNFEFLSKTQIQKVTLIQCLNFKFAHPLQSLRQLQINHSQLSDLNNIYELTNLLKLDLSNNHIEILTQLPDQLTELKLNQNKIRDISVLRNLKLKVLEISRNQVSDISVINQTELQVLIANNNQIINVDELQNSISLLDLSQNQIRNIKFVHKMINAKIINLGFNQITDISYIQQFAQLEQLTLNNNQITEFKQTLPNLKILDLRNNQVQNLEHIQKCPKLTQLYVENNAVESLKGIEQLKLEILYAANNKISDIQQIRNMTSIETLDLANNLITDIYPLKKLVNVQLLYLNHNRILNAEVINHLAIIKTLFINNNKIDPLVFKNSINGSSAFQTEQNNEEKAVNLRINIVHLSQELQQDILKRKQKVVTVQKTQLQQKALKVLEQDSQMHQKIAFAYSNKVNQEIADQ</sequence>
<evidence type="ECO:0000256" key="2">
    <source>
        <dbReference type="ARBA" id="ARBA00022737"/>
    </source>
</evidence>
<dbReference type="Gene3D" id="3.80.10.10">
    <property type="entry name" value="Ribonuclease Inhibitor"/>
    <property type="match status" value="3"/>
</dbReference>
<protein>
    <submittedName>
        <fullName evidence="3">Leucine-rich repeat domain-containing protein</fullName>
    </submittedName>
    <submittedName>
        <fullName evidence="4">Leucine-rich_repeat domain-containing protein</fullName>
    </submittedName>
</protein>
<dbReference type="EMBL" id="CATOUU010000429">
    <property type="protein sequence ID" value="CAI9929304.1"/>
    <property type="molecule type" value="Genomic_DNA"/>
</dbReference>
<dbReference type="SMART" id="SM00369">
    <property type="entry name" value="LRR_TYP"/>
    <property type="match status" value="2"/>
</dbReference>
<keyword evidence="5" id="KW-1185">Reference proteome</keyword>
<evidence type="ECO:0000256" key="1">
    <source>
        <dbReference type="ARBA" id="ARBA00022614"/>
    </source>
</evidence>
<evidence type="ECO:0000313" key="3">
    <source>
        <dbReference type="EMBL" id="CAI9929304.1"/>
    </source>
</evidence>
<reference evidence="4 5" key="2">
    <citation type="submission" date="2024-07" db="EMBL/GenBank/DDBJ databases">
        <authorList>
            <person name="Akdeniz Z."/>
        </authorList>
    </citation>
    <scope>NUCLEOTIDE SEQUENCE [LARGE SCALE GENOMIC DNA]</scope>
</reference>
<reference evidence="3" key="1">
    <citation type="submission" date="2023-06" db="EMBL/GenBank/DDBJ databases">
        <authorList>
            <person name="Kurt Z."/>
        </authorList>
    </citation>
    <scope>NUCLEOTIDE SEQUENCE</scope>
</reference>
<dbReference type="PANTHER" id="PTHR46652">
    <property type="entry name" value="LEUCINE-RICH REPEAT AND IQ DOMAIN-CONTAINING PROTEIN 1-RELATED"/>
    <property type="match status" value="1"/>
</dbReference>
<keyword evidence="2" id="KW-0677">Repeat</keyword>
<proteinExistence type="predicted"/>
<dbReference type="InterPro" id="IPR050836">
    <property type="entry name" value="SDS22/Internalin_LRR"/>
</dbReference>
<gene>
    <name evidence="3" type="ORF">HINF_LOCUS16949</name>
    <name evidence="4" type="ORF">HINF_LOCUS62523</name>
</gene>
<accession>A0AA86TUL5</accession>
<evidence type="ECO:0000313" key="4">
    <source>
        <dbReference type="EMBL" id="CAL6085100.1"/>
    </source>
</evidence>
<dbReference type="InterPro" id="IPR032675">
    <property type="entry name" value="LRR_dom_sf"/>
</dbReference>
<dbReference type="InterPro" id="IPR001611">
    <property type="entry name" value="Leu-rich_rpt"/>
</dbReference>
<dbReference type="PANTHER" id="PTHR46652:SF3">
    <property type="entry name" value="LEUCINE-RICH REPEAT-CONTAINING PROTEIN 9"/>
    <property type="match status" value="1"/>
</dbReference>